<sequence length="2666" mass="271062">MFIPLLRSRKATGGWAFSGIRLMLLTGLLLLPFLLLAQTSWTGSASTAWSNNANWTAGVPNSTVDAVIGDANFTGSFAPTVNESSSCRSLTVGAGTNVTLSINKNLIVAGNLVIAAGSTLTQKGTSLTVKGDWTNGGTYTSTNNNAKVIFAGITQAIGGTATTTFRKLDIAIGSVTTQKVNITVSGAFSVEGTFIPADLATPVVVSGNAGLSMLDGAVLQVNAATLAGNYALTGAVTLSPGSIVNYSGTLVNQTISNSLTYGTLMISGTGTKTLAGNLNSLNATTATSGNIIVSSGTLDLSSFTANRGTAVAGGALTVANNATLKVGGTNSLPLNYRTVSFSLTSTVEYSGTNQTVTQQTYGNLTLSSGSGAAVKTFPSSSFTVAGNLLSNLASGTSVSYTAGADITISGNVTIGTGTTFSGGSYNITVGENWINNGTFNGNTGTVIMTGGGTSISGSGTHNFNNVTAAATNITTAANLSITLTGNLATSSPGTFTLLSGGTLTMSGTSKTISGTGIMLENLIVSGTVTASSGITLTGNLTVNGTFNGTGGTVVMTGTSKTFSGTGTITFGTLSITGSVSSSASFTISNTLDIQNTFSASAGTATFSGTSYLNGTANLYNVTLNGTSLQLSANAVLGIANTYTVTAGTLNVTAAVPNTVNFNGTAAQTISASTFYNLTVSNSSTKTLGGAVTVNNDFTIASGTTFNGGTAQVLTILNNWINNGTFTASTGTVTLSGSTNTTVTGASTFNTLVLNKTATINQVTLQNNVSVQTLTMTSGGMMTGTNTLTITGNRSGNGIILGNIQHSHTFSLGVAYAFEGPNTTITLTGLTLTGSITMSVNPGVVADFPSGTAINREYDISSSGITLAATTLRFHYEDAELNGNNKSNLTIWRNTGSGWAVYGNTASSTTSNYVEQTTLLSLSFTGRYTLASTANVVRWNGSVSTDWNTAGNWTIGQGSPSRPPGTGDVVEIGTIAFTNQPVISTAVSVAGISFGSVQAATLTLATGGSLTTQGNIAGIWSANVSHTINVNNQALTVNGNLALSDGTTGHNIQLNVGNGSITVGGSLTQSGNAAITCSGTGAINIGGNFNYSSGTFSPGTGTVTYNGSTNQTVAGLTYNQLTISKTAGSAQIGSATTVNGNVTVSSGDLSFNAATTVSGNMNISSGATSNGGAIALTVGGNWNNSGVFTPASGTVNFTGSNAQNIAATTFNNLIINKTGSAATLTGNVVVMGNVSVNAGTMTLSTYNLNRSSPGGVFTLANGAALNVAGTGNFPANYTQYNLGNSSTVTYNGTGSQTVYGGISYGYLTLAGSGTQSLAANITVNSDLQIGAGATFNAGTYTINLYGNWNNAGTFNGGSGTITLNGSTKTITGTTTFNRLTVYGSYSVAGSNITYNGLLQIITGGSYDGGSGNATVNGDLINNGSLVSNGVTTFTGTAVQTIRFVNALVSNSSGVINFNGSVSPVLNSTSSPTYATLNINNTAGVSASVGWTVLMAFNISSGATFNGGVSTHTISGSFTNNGTVTSSGTLNFTPSSAQTIQLTGTSFNSTGTVIFGGTAPITITGTPTNLATVTIANTAGVTPATGWTQSADFHINGNGVFYAGANTFIVNGNVESNGTLHGGTSTFTMAAPSAILIGSDSTTFYNLVVNGNVTASSNFNVINNLTLNDTLDASVGMPVMVGSGPSLIGGTIAPFNLATLEVKKSNNAVVSLGRSLSLMTALDILSGVLDTGDSTITEDVTNGGALIIGANARLIVRGVNSLPAFDSYALDTLSYVEYGGTTQAIATVTPYGNLVISAAGNKTASAPITILSNFTLSNGTFIPGSFTDTLRGNWTMTGGTFTNTGATIYFSGRADQLVSSTGAFNNIQVKKASGQVVLQTNVTVNGILTFTTGNVRTGGNTLIMPAGATITGAAQNTGWVYGRLQKNVAGGAAVSRTFEVGDSLIYSPATALFASVTTAGNITGVVTDGSHPNIATSGIDGTKKVNRYWSLINSGTVFTTVNVTLNWVAADVGTGANTANFKVARYDGTNWTLAAVSAPLATSIQATGLTALGDLVVGELSLGAIWTGAISTNWFVTGNWSTAAIPAINTNVTIPAALVNYPLVSTGTATANNITIQTGATVTVSNAILQLAGTISGPGAINATAGTIVLNGVTAQTIPAGIFATNTLQSLTINNAAGVTLAGTLKISGILTPTAGQFSTAGFLTLLSTAAATALITGSGTGQVTGNVTMQRYLSNAFGYRYLSSPFQAATVSQLANDINLNASFPSLYRYDETRASTGWVSYTNTANVLTPMQGYAAQMGTSTAPITVDITGVVNNGSVTAPSLTNNNQPYTQGFNLIGNPYPSPIDWNAASGWTRTNVDNAVYYFNPGTTDQYTGTYSTYINGVSSDGIANNIIGSMQGFFVHVTNGTFPVTGAITINNNARVNALSPVFHRVSQLTPVLRMGAAFADDGAPYDPLVVYFDADGTPAFEKQLDAIKLMNTDPAIPNVYTLATDSSRLAIGAWSDVWDTALVIPVGIRIARAGWITFNTVSRERIPDDQPIYLRDAVTGQYTALTAGAKYRLYLEAGSYHQRFAIVFRKEGSDVMTSGAPVFSAYCTAGGLYAYFDKVPGEKCYISVTNIAGQTYGQKEFTGNGRHFLGSRYSNGIYIVSFQVNGKVVARKVFIGNR</sequence>
<name>A0ABR7TJB6_9BACT</name>
<reference evidence="1 2" key="1">
    <citation type="submission" date="2020-09" db="EMBL/GenBank/DDBJ databases">
        <title>Genome sequences of type strains of Chitinophaga qingshengii and Chitinophaga varians.</title>
        <authorList>
            <person name="Kittiwongwattana C."/>
        </authorList>
    </citation>
    <scope>NUCLEOTIDE SEQUENCE [LARGE SCALE GENOMIC DNA]</scope>
    <source>
        <strain evidence="1 2">JCM 30026</strain>
    </source>
</reference>
<keyword evidence="2" id="KW-1185">Reference proteome</keyword>
<dbReference type="InterPro" id="IPR006626">
    <property type="entry name" value="PbH1"/>
</dbReference>
<protein>
    <recommendedName>
        <fullName evidence="3">T9SS type A sorting domain-containing protein</fullName>
    </recommendedName>
</protein>
<accession>A0ABR7TJB6</accession>
<evidence type="ECO:0008006" key="3">
    <source>
        <dbReference type="Google" id="ProtNLM"/>
    </source>
</evidence>
<dbReference type="SMART" id="SM00710">
    <property type="entry name" value="PbH1"/>
    <property type="match status" value="8"/>
</dbReference>
<evidence type="ECO:0000313" key="2">
    <source>
        <dbReference type="Proteomes" id="UP000659124"/>
    </source>
</evidence>
<organism evidence="1 2">
    <name type="scientific">Chitinophaga qingshengii</name>
    <dbReference type="NCBI Taxonomy" id="1569794"/>
    <lineage>
        <taxon>Bacteria</taxon>
        <taxon>Pseudomonadati</taxon>
        <taxon>Bacteroidota</taxon>
        <taxon>Chitinophagia</taxon>
        <taxon>Chitinophagales</taxon>
        <taxon>Chitinophagaceae</taxon>
        <taxon>Chitinophaga</taxon>
    </lineage>
</organism>
<comment type="caution">
    <text evidence="1">The sequence shown here is derived from an EMBL/GenBank/DDBJ whole genome shotgun (WGS) entry which is preliminary data.</text>
</comment>
<dbReference type="Proteomes" id="UP000659124">
    <property type="component" value="Unassembled WGS sequence"/>
</dbReference>
<proteinExistence type="predicted"/>
<evidence type="ECO:0000313" key="1">
    <source>
        <dbReference type="EMBL" id="MBC9930578.1"/>
    </source>
</evidence>
<dbReference type="RefSeq" id="WP_188087644.1">
    <property type="nucleotide sequence ID" value="NZ_JACVFC010000001.1"/>
</dbReference>
<dbReference type="EMBL" id="JACVFC010000001">
    <property type="protein sequence ID" value="MBC9930578.1"/>
    <property type="molecule type" value="Genomic_DNA"/>
</dbReference>
<gene>
    <name evidence="1" type="ORF">ICL07_09360</name>
</gene>